<sequence>MTDFDLQKQGLAAVSSPPGEDIVPLRGVEGSPIEIAAKMGLQHAGDGVACA</sequence>
<reference evidence="2 3" key="1">
    <citation type="submission" date="2014-04" db="EMBL/GenBank/DDBJ databases">
        <authorList>
            <consortium name="DOE Joint Genome Institute"/>
            <person name="Kuo A."/>
            <person name="Kohler A."/>
            <person name="Costa M.D."/>
            <person name="Nagy L.G."/>
            <person name="Floudas D."/>
            <person name="Copeland A."/>
            <person name="Barry K.W."/>
            <person name="Cichocki N."/>
            <person name="Veneault-Fourrey C."/>
            <person name="LaButti K."/>
            <person name="Lindquist E.A."/>
            <person name="Lipzen A."/>
            <person name="Lundell T."/>
            <person name="Morin E."/>
            <person name="Murat C."/>
            <person name="Sun H."/>
            <person name="Tunlid A."/>
            <person name="Henrissat B."/>
            <person name="Grigoriev I.V."/>
            <person name="Hibbett D.S."/>
            <person name="Martin F."/>
            <person name="Nordberg H.P."/>
            <person name="Cantor M.N."/>
            <person name="Hua S.X."/>
        </authorList>
    </citation>
    <scope>NUCLEOTIDE SEQUENCE [LARGE SCALE GENOMIC DNA]</scope>
    <source>
        <strain evidence="2 3">Marx 270</strain>
    </source>
</reference>
<feature type="region of interest" description="Disordered" evidence="1">
    <location>
        <begin position="1"/>
        <end position="23"/>
    </location>
</feature>
<keyword evidence="3" id="KW-1185">Reference proteome</keyword>
<name>A0A0C3NBD4_PISTI</name>
<gene>
    <name evidence="2" type="ORF">M404DRAFT_36649</name>
</gene>
<evidence type="ECO:0000256" key="1">
    <source>
        <dbReference type="SAM" id="MobiDB-lite"/>
    </source>
</evidence>
<dbReference type="EMBL" id="KN832325">
    <property type="protein sequence ID" value="KIN92868.1"/>
    <property type="molecule type" value="Genomic_DNA"/>
</dbReference>
<protein>
    <submittedName>
        <fullName evidence="2">Uncharacterized protein</fullName>
    </submittedName>
</protein>
<dbReference type="InParanoid" id="A0A0C3NBD4"/>
<dbReference type="Proteomes" id="UP000054217">
    <property type="component" value="Unassembled WGS sequence"/>
</dbReference>
<evidence type="ECO:0000313" key="2">
    <source>
        <dbReference type="EMBL" id="KIN92868.1"/>
    </source>
</evidence>
<proteinExistence type="predicted"/>
<accession>A0A0C3NBD4</accession>
<dbReference type="HOGENOM" id="CLU_3107373_0_0_1"/>
<organism evidence="2 3">
    <name type="scientific">Pisolithus tinctorius Marx 270</name>
    <dbReference type="NCBI Taxonomy" id="870435"/>
    <lineage>
        <taxon>Eukaryota</taxon>
        <taxon>Fungi</taxon>
        <taxon>Dikarya</taxon>
        <taxon>Basidiomycota</taxon>
        <taxon>Agaricomycotina</taxon>
        <taxon>Agaricomycetes</taxon>
        <taxon>Agaricomycetidae</taxon>
        <taxon>Boletales</taxon>
        <taxon>Sclerodermatineae</taxon>
        <taxon>Pisolithaceae</taxon>
        <taxon>Pisolithus</taxon>
    </lineage>
</organism>
<dbReference type="AlphaFoldDB" id="A0A0C3NBD4"/>
<reference evidence="3" key="2">
    <citation type="submission" date="2015-01" db="EMBL/GenBank/DDBJ databases">
        <title>Evolutionary Origins and Diversification of the Mycorrhizal Mutualists.</title>
        <authorList>
            <consortium name="DOE Joint Genome Institute"/>
            <consortium name="Mycorrhizal Genomics Consortium"/>
            <person name="Kohler A."/>
            <person name="Kuo A."/>
            <person name="Nagy L.G."/>
            <person name="Floudas D."/>
            <person name="Copeland A."/>
            <person name="Barry K.W."/>
            <person name="Cichocki N."/>
            <person name="Veneault-Fourrey C."/>
            <person name="LaButti K."/>
            <person name="Lindquist E.A."/>
            <person name="Lipzen A."/>
            <person name="Lundell T."/>
            <person name="Morin E."/>
            <person name="Murat C."/>
            <person name="Riley R."/>
            <person name="Ohm R."/>
            <person name="Sun H."/>
            <person name="Tunlid A."/>
            <person name="Henrissat B."/>
            <person name="Grigoriev I.V."/>
            <person name="Hibbett D.S."/>
            <person name="Martin F."/>
        </authorList>
    </citation>
    <scope>NUCLEOTIDE SEQUENCE [LARGE SCALE GENOMIC DNA]</scope>
    <source>
        <strain evidence="3">Marx 270</strain>
    </source>
</reference>
<evidence type="ECO:0000313" key="3">
    <source>
        <dbReference type="Proteomes" id="UP000054217"/>
    </source>
</evidence>